<protein>
    <submittedName>
        <fullName evidence="3">Uncharacterized protein</fullName>
    </submittedName>
</protein>
<dbReference type="InterPro" id="IPR011990">
    <property type="entry name" value="TPR-like_helical_dom_sf"/>
</dbReference>
<comment type="caution">
    <text evidence="3">The sequence shown here is derived from an EMBL/GenBank/DDBJ whole genome shotgun (WGS) entry which is preliminary data.</text>
</comment>
<dbReference type="SUPFAM" id="SSF48452">
    <property type="entry name" value="TPR-like"/>
    <property type="match status" value="1"/>
</dbReference>
<dbReference type="Proteomes" id="UP000252147">
    <property type="component" value="Unassembled WGS sequence"/>
</dbReference>
<feature type="coiled-coil region" evidence="2">
    <location>
        <begin position="27"/>
        <end position="61"/>
    </location>
</feature>
<evidence type="ECO:0000256" key="1">
    <source>
        <dbReference type="PROSITE-ProRule" id="PRU00339"/>
    </source>
</evidence>
<dbReference type="AlphaFoldDB" id="A0A368BQ07"/>
<dbReference type="Pfam" id="PF22871">
    <property type="entry name" value="AimR"/>
    <property type="match status" value="1"/>
</dbReference>
<proteinExistence type="predicted"/>
<dbReference type="PROSITE" id="PS50005">
    <property type="entry name" value="TPR"/>
    <property type="match status" value="1"/>
</dbReference>
<keyword evidence="1" id="KW-0802">TPR repeat</keyword>
<dbReference type="Gene3D" id="1.25.40.10">
    <property type="entry name" value="Tetratricopeptide repeat domain"/>
    <property type="match status" value="1"/>
</dbReference>
<sequence>MLRNFFLFSLIFNLQGIAQETDSDKDFLSLFIKIQNLEKEIAQLRNEIEVLEAEVKYYESQNKNSIDGLELKVLSLMSLDNLQNAESTLGKKSDQLLNSYEEAIILIQKGNLVEAVNALNNFVTNNQDDEQTPLAYFWLGELNLTQNNLALSIQNFNTLIGLYPSHWRVPLAKYKLGAIYLEQGNTNRAKTQFEFVIAEYPDSSAAKASRESLDSLE</sequence>
<dbReference type="Pfam" id="PF13174">
    <property type="entry name" value="TPR_6"/>
    <property type="match status" value="1"/>
</dbReference>
<dbReference type="EMBL" id="QOPD01000002">
    <property type="protein sequence ID" value="RCL38776.1"/>
    <property type="molecule type" value="Genomic_DNA"/>
</dbReference>
<feature type="repeat" description="TPR" evidence="1">
    <location>
        <begin position="170"/>
        <end position="203"/>
    </location>
</feature>
<keyword evidence="2" id="KW-0175">Coiled coil</keyword>
<name>A0A368BQ07_9GAMM</name>
<evidence type="ECO:0000313" key="3">
    <source>
        <dbReference type="EMBL" id="RCL38776.1"/>
    </source>
</evidence>
<evidence type="ECO:0000313" key="4">
    <source>
        <dbReference type="Proteomes" id="UP000252147"/>
    </source>
</evidence>
<gene>
    <name evidence="3" type="ORF">DBW97_01825</name>
</gene>
<dbReference type="InterPro" id="IPR047705">
    <property type="entry name" value="AimR-like"/>
</dbReference>
<accession>A0A368BQ07</accession>
<dbReference type="InterPro" id="IPR019734">
    <property type="entry name" value="TPR_rpt"/>
</dbReference>
<organism evidence="3 4">
    <name type="scientific">SAR86 cluster bacterium</name>
    <dbReference type="NCBI Taxonomy" id="2030880"/>
    <lineage>
        <taxon>Bacteria</taxon>
        <taxon>Pseudomonadati</taxon>
        <taxon>Pseudomonadota</taxon>
        <taxon>Gammaproteobacteria</taxon>
        <taxon>SAR86 cluster</taxon>
    </lineage>
</organism>
<reference evidence="3 4" key="1">
    <citation type="journal article" date="2018" name="Microbiome">
        <title>Fine metagenomic profile of the Mediterranean stratified and mixed water columns revealed by assembly and recruitment.</title>
        <authorList>
            <person name="Haro-Moreno J.M."/>
            <person name="Lopez-Perez M."/>
            <person name="De La Torre J.R."/>
            <person name="Picazo A."/>
            <person name="Camacho A."/>
            <person name="Rodriguez-Valera F."/>
        </authorList>
    </citation>
    <scope>NUCLEOTIDE SEQUENCE [LARGE SCALE GENOMIC DNA]</scope>
    <source>
        <strain evidence="3">MED-G83</strain>
    </source>
</reference>
<evidence type="ECO:0000256" key="2">
    <source>
        <dbReference type="SAM" id="Coils"/>
    </source>
</evidence>